<proteinExistence type="predicted"/>
<evidence type="ECO:0000313" key="1">
    <source>
        <dbReference type="EMBL" id="RXJ62162.1"/>
    </source>
</evidence>
<reference evidence="1 2" key="1">
    <citation type="submission" date="2017-10" db="EMBL/GenBank/DDBJ databases">
        <title>Genomics of the genus Arcobacter.</title>
        <authorList>
            <person name="Perez-Cataluna A."/>
            <person name="Figueras M.J."/>
        </authorList>
    </citation>
    <scope>NUCLEOTIDE SEQUENCE [LARGE SCALE GENOMIC DNA]</scope>
    <source>
        <strain evidence="1 2">DSM 24636</strain>
    </source>
</reference>
<protein>
    <submittedName>
        <fullName evidence="1">Uncharacterized protein</fullName>
    </submittedName>
</protein>
<gene>
    <name evidence="1" type="ORF">CRV06_10370</name>
</gene>
<keyword evidence="2" id="KW-1185">Reference proteome</keyword>
<dbReference type="EMBL" id="PDKO01000009">
    <property type="protein sequence ID" value="RXJ62162.1"/>
    <property type="molecule type" value="Genomic_DNA"/>
</dbReference>
<accession>A0A4Q0XXC6</accession>
<dbReference type="RefSeq" id="WP_129082418.1">
    <property type="nucleotide sequence ID" value="NZ_CP041070.1"/>
</dbReference>
<dbReference type="Proteomes" id="UP000290191">
    <property type="component" value="Unassembled WGS sequence"/>
</dbReference>
<dbReference type="OrthoDB" id="5350091at2"/>
<name>A0A4Q0XXC6_9BACT</name>
<comment type="caution">
    <text evidence="1">The sequence shown here is derived from an EMBL/GenBank/DDBJ whole genome shotgun (WGS) entry which is preliminary data.</text>
</comment>
<organism evidence="1 2">
    <name type="scientific">Halarcobacter anaerophilus</name>
    <dbReference type="NCBI Taxonomy" id="877500"/>
    <lineage>
        <taxon>Bacteria</taxon>
        <taxon>Pseudomonadati</taxon>
        <taxon>Campylobacterota</taxon>
        <taxon>Epsilonproteobacteria</taxon>
        <taxon>Campylobacterales</taxon>
        <taxon>Arcobacteraceae</taxon>
        <taxon>Halarcobacter</taxon>
    </lineage>
</organism>
<evidence type="ECO:0000313" key="2">
    <source>
        <dbReference type="Proteomes" id="UP000290191"/>
    </source>
</evidence>
<sequence>MEYLISLLEKENLQFNICYKEYKIEKNKILIKKSKAMYSSFIETRELLKLYNIFGHLKNVEFLLLENEDISIKLKEEDH</sequence>
<dbReference type="AlphaFoldDB" id="A0A4Q0XXC6"/>